<evidence type="ECO:0000313" key="3">
    <source>
        <dbReference type="EMBL" id="MBB6081072.1"/>
    </source>
</evidence>
<dbReference type="NCBIfam" id="NF040586">
    <property type="entry name" value="FxSxx_TPR"/>
    <property type="match status" value="1"/>
</dbReference>
<protein>
    <recommendedName>
        <fullName evidence="2">NB-ARC domain-containing protein</fullName>
    </recommendedName>
</protein>
<dbReference type="Gene3D" id="3.40.50.300">
    <property type="entry name" value="P-loop containing nucleotide triphosphate hydrolases"/>
    <property type="match status" value="1"/>
</dbReference>
<dbReference type="AlphaFoldDB" id="A0A7W9TK15"/>
<dbReference type="InterPro" id="IPR011990">
    <property type="entry name" value="TPR-like_helical_dom_sf"/>
</dbReference>
<dbReference type="SUPFAM" id="SSF52540">
    <property type="entry name" value="P-loop containing nucleoside triphosphate hydrolases"/>
    <property type="match status" value="1"/>
</dbReference>
<dbReference type="InterPro" id="IPR002182">
    <property type="entry name" value="NB-ARC"/>
</dbReference>
<dbReference type="Proteomes" id="UP000591537">
    <property type="component" value="Unassembled WGS sequence"/>
</dbReference>
<keyword evidence="4" id="KW-1185">Reference proteome</keyword>
<feature type="domain" description="NB-ARC" evidence="2">
    <location>
        <begin position="128"/>
        <end position="276"/>
    </location>
</feature>
<reference evidence="3 4" key="1">
    <citation type="submission" date="2020-08" db="EMBL/GenBank/DDBJ databases">
        <title>Genomic Encyclopedia of Type Strains, Phase IV (KMG-IV): sequencing the most valuable type-strain genomes for metagenomic binning, comparative biology and taxonomic classification.</title>
        <authorList>
            <person name="Goeker M."/>
        </authorList>
    </citation>
    <scope>NUCLEOTIDE SEQUENCE [LARGE SCALE GENOMIC DNA]</scope>
    <source>
        <strain evidence="3 4">DSM 43350</strain>
    </source>
</reference>
<dbReference type="Pfam" id="PF00931">
    <property type="entry name" value="NB-ARC"/>
    <property type="match status" value="1"/>
</dbReference>
<dbReference type="SUPFAM" id="SSF48452">
    <property type="entry name" value="TPR-like"/>
    <property type="match status" value="4"/>
</dbReference>
<dbReference type="Gene3D" id="1.25.40.10">
    <property type="entry name" value="Tetratricopeptide repeat domain"/>
    <property type="match status" value="3"/>
</dbReference>
<evidence type="ECO:0000313" key="4">
    <source>
        <dbReference type="Proteomes" id="UP000591537"/>
    </source>
</evidence>
<organism evidence="3 4">
    <name type="scientific">Streptomyces paradoxus</name>
    <dbReference type="NCBI Taxonomy" id="66375"/>
    <lineage>
        <taxon>Bacteria</taxon>
        <taxon>Bacillati</taxon>
        <taxon>Actinomycetota</taxon>
        <taxon>Actinomycetes</taxon>
        <taxon>Kitasatosporales</taxon>
        <taxon>Streptomycetaceae</taxon>
        <taxon>Streptomyces</taxon>
    </lineage>
</organism>
<dbReference type="Pfam" id="PF13374">
    <property type="entry name" value="TPR_10"/>
    <property type="match status" value="2"/>
</dbReference>
<feature type="region of interest" description="Disordered" evidence="1">
    <location>
        <begin position="1"/>
        <end position="60"/>
    </location>
</feature>
<name>A0A7W9TK15_9ACTN</name>
<dbReference type="RefSeq" id="WP_184566518.1">
    <property type="nucleotide sequence ID" value="NZ_BAAARS010000012.1"/>
</dbReference>
<dbReference type="InterPro" id="IPR027417">
    <property type="entry name" value="P-loop_NTPase"/>
</dbReference>
<dbReference type="GO" id="GO:0043531">
    <property type="term" value="F:ADP binding"/>
    <property type="evidence" value="ECO:0007669"/>
    <property type="project" value="InterPro"/>
</dbReference>
<dbReference type="EMBL" id="JACHGV010000015">
    <property type="protein sequence ID" value="MBB6081072.1"/>
    <property type="molecule type" value="Genomic_DNA"/>
</dbReference>
<proteinExistence type="predicted"/>
<dbReference type="PANTHER" id="PTHR46082">
    <property type="entry name" value="ATP/GTP-BINDING PROTEIN-RELATED"/>
    <property type="match status" value="1"/>
</dbReference>
<accession>A0A7W9TK15</accession>
<dbReference type="Pfam" id="PF13424">
    <property type="entry name" value="TPR_12"/>
    <property type="match status" value="1"/>
</dbReference>
<evidence type="ECO:0000256" key="1">
    <source>
        <dbReference type="SAM" id="MobiDB-lite"/>
    </source>
</evidence>
<dbReference type="PANTHER" id="PTHR46082:SF6">
    <property type="entry name" value="AAA+ ATPASE DOMAIN-CONTAINING PROTEIN-RELATED"/>
    <property type="match status" value="1"/>
</dbReference>
<sequence>MTKASSRAARDEEPEPSVTVADTGNAQAAGDETAVTGYRGPAPGNGLESPISVDLSHTGNATATNGATAISGYVHNMTVQRAPREPACWPHRVGVIPSQARSFQHRGEADRLRAAVEGGGTAVLSQVLTGMGGVGKTQLAADYARTAWDEGALDVLVWVTASAQPAVVSAYAQAGVELCRADPEDPEQAARQFLASLAPRPKQRPCRWLVVLDDVADPNDLIVHADDAGSRFSLWPPASPHGRTLLTTRRRDAALFGDGRRRIEVGLFTPDESLAHLTAALHAQGRSEPADQLTALAADLGHLPLALAQAAAYLIDSSETAAGYRTLLADRATKLTHLAPDSLPDEQATALAAAWSLSIERADTLRPAGLARPMLHLAALLDANGIPQSVLTSEPARAHLAAHRTATGPTPEPNHVSPRDAVGALRALHRLSLIDHQPDTPLQAVRIHQLIQRATRDTHTPDQHDQAARTAADALLAAWPDNERDTDLALSLRANADALIRHAGDALCRPADGAHVVLFRAGTSLGATGQITAAVDYYKRLADTIRRSLGDDHPDTLIARQNLGQWRGQEGNVTDAIAELEAVRDDMASVLGAASITTLTARANHAYWRGENGDAAGAVADLEVLVEEMGSSLGPSHSHTLTVRYNLALWRMSTGDVTGAVTALARLIQEMTEALGPDDFRTLLGRGTLARWRGEQGEAAEATVILEQVAERMGQVLGPDHPHTLTTRQYLAINQGLAGDEAGATVTFQHLLTDLERLRDPEDPLLLTVQRQLADCRGDAGDAAGAVDAFRKILQTTKRRLLAPAHPDVVLLRYRLAHWRGMAGDAAGAADAYKELLADLLRALDPDHPHVLQTRTQIAIWQDQAGDSAGAVTALREDLRDKVQLFGPEHLETLATRERLANARAMAGDAAGAADELEEILAARTRLSGHDAPDTLVTRRNLATWRGKAGDVATATAALQDVLADFVRVLGPHHPETLVTQHNFATSRGRSGDPTGAATALKGLLESMTAVHGPEHLHVLATRRSLAEWQAAADRANGRC</sequence>
<comment type="caution">
    <text evidence="3">The sequence shown here is derived from an EMBL/GenBank/DDBJ whole genome shotgun (WGS) entry which is preliminary data.</text>
</comment>
<dbReference type="PRINTS" id="PR00364">
    <property type="entry name" value="DISEASERSIST"/>
</dbReference>
<evidence type="ECO:0000259" key="2">
    <source>
        <dbReference type="Pfam" id="PF00931"/>
    </source>
</evidence>
<dbReference type="InterPro" id="IPR053137">
    <property type="entry name" value="NLR-like"/>
</dbReference>
<gene>
    <name evidence="3" type="ORF">HNR57_007023</name>
</gene>